<dbReference type="Pfam" id="PF07110">
    <property type="entry name" value="EthD"/>
    <property type="match status" value="1"/>
</dbReference>
<evidence type="ECO:0000313" key="2">
    <source>
        <dbReference type="EMBL" id="ALH79209.1"/>
    </source>
</evidence>
<name>A0A0N9U7M9_SPHMC</name>
<feature type="domain" description="EthD" evidence="1">
    <location>
        <begin position="12"/>
        <end position="108"/>
    </location>
</feature>
<accession>A0A0N9U7M9</accession>
<dbReference type="InterPro" id="IPR009799">
    <property type="entry name" value="EthD_dom"/>
</dbReference>
<evidence type="ECO:0000259" key="1">
    <source>
        <dbReference type="Pfam" id="PF07110"/>
    </source>
</evidence>
<sequence>MIAIKFCLRRLPALTLSEFQDYWLNQHAPLVRSVAETLGIRRYVQSHALDDDGLTRALAGRGCELPPYDGIAELWYDSAAAVRAAGMTEAGRAAGRLLLADEKRFIDLPNSPIFWVQGHDIISNG</sequence>
<dbReference type="KEGG" id="smag:AN936_02110"/>
<dbReference type="AlphaFoldDB" id="A0A0N9U7M9"/>
<reference evidence="2 3" key="1">
    <citation type="journal article" date="2015" name="Genome Announc.">
        <title>Complete Genome Sequence of Polypropylene Glycol- and Polyethylene Glycol-Degrading Sphingopyxis macrogoltabida Strain EY-1.</title>
        <authorList>
            <person name="Ohtsubo Y."/>
            <person name="Nagata Y."/>
            <person name="Numata M."/>
            <person name="Tsuchikane K."/>
            <person name="Hosoyama A."/>
            <person name="Yamazoe A."/>
            <person name="Tsuda M."/>
            <person name="Fujita N."/>
            <person name="Kawai F."/>
        </authorList>
    </citation>
    <scope>NUCLEOTIDE SEQUENCE [LARGE SCALE GENOMIC DNA]</scope>
    <source>
        <strain evidence="2 3">EY-1</strain>
    </source>
</reference>
<dbReference type="InterPro" id="IPR011008">
    <property type="entry name" value="Dimeric_a/b-barrel"/>
</dbReference>
<dbReference type="OrthoDB" id="6369070at2"/>
<organism evidence="2 3">
    <name type="scientific">Sphingopyxis macrogoltabida</name>
    <name type="common">Sphingomonas macrogoltabidus</name>
    <dbReference type="NCBI Taxonomy" id="33050"/>
    <lineage>
        <taxon>Bacteria</taxon>
        <taxon>Pseudomonadati</taxon>
        <taxon>Pseudomonadota</taxon>
        <taxon>Alphaproteobacteria</taxon>
        <taxon>Sphingomonadales</taxon>
        <taxon>Sphingomonadaceae</taxon>
        <taxon>Sphingopyxis</taxon>
    </lineage>
</organism>
<dbReference type="EMBL" id="CP012700">
    <property type="protein sequence ID" value="ALH79209.1"/>
    <property type="molecule type" value="Genomic_DNA"/>
</dbReference>
<dbReference type="SUPFAM" id="SSF54909">
    <property type="entry name" value="Dimeric alpha+beta barrel"/>
    <property type="match status" value="1"/>
</dbReference>
<dbReference type="RefSeq" id="WP_054586699.1">
    <property type="nucleotide sequence ID" value="NZ_CP012700.1"/>
</dbReference>
<dbReference type="NCBIfam" id="TIGR02118">
    <property type="entry name" value="EthD family reductase"/>
    <property type="match status" value="1"/>
</dbReference>
<dbReference type="Gene3D" id="3.30.70.100">
    <property type="match status" value="1"/>
</dbReference>
<protein>
    <recommendedName>
        <fullName evidence="1">EthD domain-containing protein</fullName>
    </recommendedName>
</protein>
<dbReference type="PATRIC" id="fig|33050.5.peg.440"/>
<proteinExistence type="predicted"/>
<gene>
    <name evidence="2" type="ORF">AN936_02110</name>
</gene>
<dbReference type="Proteomes" id="UP000058074">
    <property type="component" value="Chromosome"/>
</dbReference>
<dbReference type="GO" id="GO:0016491">
    <property type="term" value="F:oxidoreductase activity"/>
    <property type="evidence" value="ECO:0007669"/>
    <property type="project" value="InterPro"/>
</dbReference>
<evidence type="ECO:0000313" key="3">
    <source>
        <dbReference type="Proteomes" id="UP000058074"/>
    </source>
</evidence>